<evidence type="ECO:0000313" key="2">
    <source>
        <dbReference type="Proteomes" id="UP000196086"/>
    </source>
</evidence>
<dbReference type="Proteomes" id="UP000196086">
    <property type="component" value="Unassembled WGS sequence"/>
</dbReference>
<protein>
    <submittedName>
        <fullName evidence="1">Uncharacterized protein</fullName>
    </submittedName>
</protein>
<dbReference type="EMBL" id="JOMQ01000016">
    <property type="protein sequence ID" value="OUJ03174.1"/>
    <property type="molecule type" value="Genomic_DNA"/>
</dbReference>
<dbReference type="AlphaFoldDB" id="A0A1Z5YW35"/>
<comment type="caution">
    <text evidence="1">The sequence shown here is derived from an EMBL/GenBank/DDBJ whole genome shotgun (WGS) entry which is preliminary data.</text>
</comment>
<proteinExistence type="predicted"/>
<sequence length="76" mass="8712">MIRIAIPDEAKVREVAALWSYSALLFNCADQFRAMARKCTKNEEDFWAESFNRTSNFYRNEADLAVKKATAMQGEA</sequence>
<dbReference type="RefSeq" id="WP_086650843.1">
    <property type="nucleotide sequence ID" value="NZ_JOMQ01000016.1"/>
</dbReference>
<organism evidence="1 2">
    <name type="scientific">Acetobacter cibinongensis</name>
    <dbReference type="NCBI Taxonomy" id="146475"/>
    <lineage>
        <taxon>Bacteria</taxon>
        <taxon>Pseudomonadati</taxon>
        <taxon>Pseudomonadota</taxon>
        <taxon>Alphaproteobacteria</taxon>
        <taxon>Acetobacterales</taxon>
        <taxon>Acetobacteraceae</taxon>
        <taxon>Acetobacter</taxon>
    </lineage>
</organism>
<name>A0A1Z5YW35_9PROT</name>
<accession>A0A1Z5YW35</accession>
<evidence type="ECO:0000313" key="1">
    <source>
        <dbReference type="EMBL" id="OUJ03174.1"/>
    </source>
</evidence>
<reference evidence="1 2" key="1">
    <citation type="submission" date="2014-06" db="EMBL/GenBank/DDBJ databases">
        <authorList>
            <person name="Ju J."/>
            <person name="Zhang J."/>
        </authorList>
    </citation>
    <scope>NUCLEOTIDE SEQUENCE [LARGE SCALE GENOMIC DNA]</scope>
    <source>
        <strain evidence="1 2">DsW_47</strain>
    </source>
</reference>
<gene>
    <name evidence="1" type="ORF">HK14_03140</name>
</gene>